<proteinExistence type="predicted"/>
<reference evidence="1" key="1">
    <citation type="submission" date="2019-10" db="EMBL/GenBank/DDBJ databases">
        <authorList>
            <consortium name="DOE Joint Genome Institute"/>
            <person name="Kuo A."/>
            <person name="Miyauchi S."/>
            <person name="Kiss E."/>
            <person name="Drula E."/>
            <person name="Kohler A."/>
            <person name="Sanchez-Garcia M."/>
            <person name="Andreopoulos B."/>
            <person name="Barry K.W."/>
            <person name="Bonito G."/>
            <person name="Buee M."/>
            <person name="Carver A."/>
            <person name="Chen C."/>
            <person name="Cichocki N."/>
            <person name="Clum A."/>
            <person name="Culley D."/>
            <person name="Crous P.W."/>
            <person name="Fauchery L."/>
            <person name="Girlanda M."/>
            <person name="Hayes R."/>
            <person name="Keri Z."/>
            <person name="Labutti K."/>
            <person name="Lipzen A."/>
            <person name="Lombard V."/>
            <person name="Magnuson J."/>
            <person name="Maillard F."/>
            <person name="Morin E."/>
            <person name="Murat C."/>
            <person name="Nolan M."/>
            <person name="Ohm R."/>
            <person name="Pangilinan J."/>
            <person name="Pereira M."/>
            <person name="Perotto S."/>
            <person name="Peter M."/>
            <person name="Riley R."/>
            <person name="Sitrit Y."/>
            <person name="Stielow B."/>
            <person name="Szollosi G."/>
            <person name="Zifcakova L."/>
            <person name="Stursova M."/>
            <person name="Spatafora J.W."/>
            <person name="Tedersoo L."/>
            <person name="Vaario L.-M."/>
            <person name="Yamada A."/>
            <person name="Yan M."/>
            <person name="Wang P."/>
            <person name="Xu J."/>
            <person name="Bruns T."/>
            <person name="Baldrian P."/>
            <person name="Vilgalys R."/>
            <person name="Henrissat B."/>
            <person name="Grigoriev I.V."/>
            <person name="Hibbett D."/>
            <person name="Nagy L.G."/>
            <person name="Martin F.M."/>
        </authorList>
    </citation>
    <scope>NUCLEOTIDE SEQUENCE</scope>
    <source>
        <strain evidence="1">P2</strain>
    </source>
</reference>
<organism evidence="1 2">
    <name type="scientific">Thelephora ganbajun</name>
    <name type="common">Ganba fungus</name>
    <dbReference type="NCBI Taxonomy" id="370292"/>
    <lineage>
        <taxon>Eukaryota</taxon>
        <taxon>Fungi</taxon>
        <taxon>Dikarya</taxon>
        <taxon>Basidiomycota</taxon>
        <taxon>Agaricomycotina</taxon>
        <taxon>Agaricomycetes</taxon>
        <taxon>Thelephorales</taxon>
        <taxon>Thelephoraceae</taxon>
        <taxon>Thelephora</taxon>
    </lineage>
</organism>
<dbReference type="Proteomes" id="UP000886501">
    <property type="component" value="Unassembled WGS sequence"/>
</dbReference>
<sequence>MRSTKNNVGKALNAVMEDKGCKDLRKRFRALASGVKLLKERSVLQPQTSESPSTEDMSKKRCRVDSVTEGEETPPRKMRTELDAACNEGTAKRTREGGGELQLSGWELTLANLSTMIEERRSHAAKVAELDGKIMAAIHKAGVIVLVRQPDDAFVPGS</sequence>
<name>A0ACB6YWM0_THEGA</name>
<evidence type="ECO:0000313" key="1">
    <source>
        <dbReference type="EMBL" id="KAF9641855.1"/>
    </source>
</evidence>
<reference evidence="1" key="2">
    <citation type="journal article" date="2020" name="Nat. Commun.">
        <title>Large-scale genome sequencing of mycorrhizal fungi provides insights into the early evolution of symbiotic traits.</title>
        <authorList>
            <person name="Miyauchi S."/>
            <person name="Kiss E."/>
            <person name="Kuo A."/>
            <person name="Drula E."/>
            <person name="Kohler A."/>
            <person name="Sanchez-Garcia M."/>
            <person name="Morin E."/>
            <person name="Andreopoulos B."/>
            <person name="Barry K.W."/>
            <person name="Bonito G."/>
            <person name="Buee M."/>
            <person name="Carver A."/>
            <person name="Chen C."/>
            <person name="Cichocki N."/>
            <person name="Clum A."/>
            <person name="Culley D."/>
            <person name="Crous P.W."/>
            <person name="Fauchery L."/>
            <person name="Girlanda M."/>
            <person name="Hayes R.D."/>
            <person name="Keri Z."/>
            <person name="LaButti K."/>
            <person name="Lipzen A."/>
            <person name="Lombard V."/>
            <person name="Magnuson J."/>
            <person name="Maillard F."/>
            <person name="Murat C."/>
            <person name="Nolan M."/>
            <person name="Ohm R.A."/>
            <person name="Pangilinan J."/>
            <person name="Pereira M.F."/>
            <person name="Perotto S."/>
            <person name="Peter M."/>
            <person name="Pfister S."/>
            <person name="Riley R."/>
            <person name="Sitrit Y."/>
            <person name="Stielow J.B."/>
            <person name="Szollosi G."/>
            <person name="Zifcakova L."/>
            <person name="Stursova M."/>
            <person name="Spatafora J.W."/>
            <person name="Tedersoo L."/>
            <person name="Vaario L.M."/>
            <person name="Yamada A."/>
            <person name="Yan M."/>
            <person name="Wang P."/>
            <person name="Xu J."/>
            <person name="Bruns T."/>
            <person name="Baldrian P."/>
            <person name="Vilgalys R."/>
            <person name="Dunand C."/>
            <person name="Henrissat B."/>
            <person name="Grigoriev I.V."/>
            <person name="Hibbett D."/>
            <person name="Nagy L.G."/>
            <person name="Martin F.M."/>
        </authorList>
    </citation>
    <scope>NUCLEOTIDE SEQUENCE</scope>
    <source>
        <strain evidence="1">P2</strain>
    </source>
</reference>
<dbReference type="EMBL" id="MU119065">
    <property type="protein sequence ID" value="KAF9641855.1"/>
    <property type="molecule type" value="Genomic_DNA"/>
</dbReference>
<keyword evidence="2" id="KW-1185">Reference proteome</keyword>
<comment type="caution">
    <text evidence="1">The sequence shown here is derived from an EMBL/GenBank/DDBJ whole genome shotgun (WGS) entry which is preliminary data.</text>
</comment>
<gene>
    <name evidence="1" type="ORF">BDM02DRAFT_3133520</name>
</gene>
<evidence type="ECO:0000313" key="2">
    <source>
        <dbReference type="Proteomes" id="UP000886501"/>
    </source>
</evidence>
<protein>
    <submittedName>
        <fullName evidence="1">Uncharacterized protein</fullName>
    </submittedName>
</protein>
<accession>A0ACB6YWM0</accession>